<dbReference type="Pfam" id="PF08305">
    <property type="entry name" value="NPCBM"/>
    <property type="match status" value="1"/>
</dbReference>
<reference evidence="12" key="1">
    <citation type="journal article" date="2019" name="Int. J. Syst. Evol. Microbiol.">
        <title>The Global Catalogue of Microorganisms (GCM) 10K type strain sequencing project: providing services to taxonomists for standard genome sequencing and annotation.</title>
        <authorList>
            <consortium name="The Broad Institute Genomics Platform"/>
            <consortium name="The Broad Institute Genome Sequencing Center for Infectious Disease"/>
            <person name="Wu L."/>
            <person name="Ma J."/>
        </authorList>
    </citation>
    <scope>NUCLEOTIDE SEQUENCE [LARGE SCALE GENOMIC DNA]</scope>
    <source>
        <strain evidence="12">JCM 17657</strain>
    </source>
</reference>
<dbReference type="EMBL" id="BAABIV010000004">
    <property type="protein sequence ID" value="GAA4977617.1"/>
    <property type="molecule type" value="Genomic_DNA"/>
</dbReference>
<feature type="domain" description="Protein kinase" evidence="10">
    <location>
        <begin position="13"/>
        <end position="291"/>
    </location>
</feature>
<dbReference type="InterPro" id="IPR008266">
    <property type="entry name" value="Tyr_kinase_AS"/>
</dbReference>
<evidence type="ECO:0000256" key="3">
    <source>
        <dbReference type="ARBA" id="ARBA00022527"/>
    </source>
</evidence>
<dbReference type="PANTHER" id="PTHR43289">
    <property type="entry name" value="MITOGEN-ACTIVATED PROTEIN KINASE KINASE KINASE 20-RELATED"/>
    <property type="match status" value="1"/>
</dbReference>
<dbReference type="InterPro" id="IPR000719">
    <property type="entry name" value="Prot_kinase_dom"/>
</dbReference>
<dbReference type="PANTHER" id="PTHR43289:SF6">
    <property type="entry name" value="SERINE_THREONINE-PROTEIN KINASE NEKL-3"/>
    <property type="match status" value="1"/>
</dbReference>
<dbReference type="PROSITE" id="PS50011">
    <property type="entry name" value="PROTEIN_KINASE_DOM"/>
    <property type="match status" value="1"/>
</dbReference>
<evidence type="ECO:0000256" key="2">
    <source>
        <dbReference type="ARBA" id="ARBA00012513"/>
    </source>
</evidence>
<dbReference type="InterPro" id="IPR038637">
    <property type="entry name" value="NPCBM_sf"/>
</dbReference>
<feature type="compositionally biased region" description="Low complexity" evidence="9">
    <location>
        <begin position="449"/>
        <end position="495"/>
    </location>
</feature>
<dbReference type="RefSeq" id="WP_226028327.1">
    <property type="nucleotide sequence ID" value="NZ_BAABIV010000004.1"/>
</dbReference>
<keyword evidence="7" id="KW-0067">ATP-binding</keyword>
<dbReference type="CDD" id="cd14014">
    <property type="entry name" value="STKc_PknB_like"/>
    <property type="match status" value="1"/>
</dbReference>
<comment type="caution">
    <text evidence="11">The sequence shown here is derived from an EMBL/GenBank/DDBJ whole genome shotgun (WGS) entry which is preliminary data.</text>
</comment>
<evidence type="ECO:0000313" key="11">
    <source>
        <dbReference type="EMBL" id="GAA4977617.1"/>
    </source>
</evidence>
<evidence type="ECO:0000259" key="10">
    <source>
        <dbReference type="PROSITE" id="PS50011"/>
    </source>
</evidence>
<sequence>MHYIGPDAAPDRYRLLNAIGRGGEAVLYRATIELDGEPETVVVKVLDARNTLTPDQFERLSAKWNDQAELLRFVGRPGVVGVREHFEGPPIHSQGAAGAAAGRALVLVMNHVDGLDLRDWRAERTLTTHAERREAGRVLEQLADTLDWLHSGRATPSGRTVVHGDLSPGNIMVDVHGQATLVDFGLSKLTADHQTAEVWFTPGYAAPEVFDGKRTPNTDRYAFGAITYFLLSGQTPPSTPEQLRDALAGLPSVRALAADRAERVLTVCATDPAQRPESLRAWLSDVRDAVVSTTNPVRDAPPAGSSGTQRPPTTVTAAPPVPPPPTQLPPTTVTGSAAPDPTATQAPPTTVTHPPESGSTAGAESTVEPESAAAPSSPAGPGTGFGPPLMPLPGTAPGAPGTPGTPGTVPGRQVGGGTRRVLVPVLAVALAASLAVIGVLAARGDDGSDGASPDATATVTATTTVTAPPDAGAQSPAGDEGASDGPSADASADGTGNDGVVDQASSVSLTTFETVAEGQFATLAVGDGTMNNKHYETALVPDGGGDEKCNGMAEYNLGREWKNLTMTAGVSDVSANTSSRVEVYVDGESLFTGQVDLGKPRELKLKVENGLRLRIAYSDPDDSCDMGDLLLADPTLTR</sequence>
<keyword evidence="8" id="KW-0675">Receptor</keyword>
<evidence type="ECO:0000256" key="9">
    <source>
        <dbReference type="SAM" id="MobiDB-lite"/>
    </source>
</evidence>
<keyword evidence="3" id="KW-0723">Serine/threonine-protein kinase</keyword>
<keyword evidence="12" id="KW-1185">Reference proteome</keyword>
<feature type="region of interest" description="Disordered" evidence="9">
    <location>
        <begin position="293"/>
        <end position="415"/>
    </location>
</feature>
<dbReference type="SUPFAM" id="SSF49785">
    <property type="entry name" value="Galactose-binding domain-like"/>
    <property type="match status" value="1"/>
</dbReference>
<dbReference type="Gene3D" id="1.10.510.10">
    <property type="entry name" value="Transferase(Phosphotransferase) domain 1"/>
    <property type="match status" value="1"/>
</dbReference>
<evidence type="ECO:0000256" key="4">
    <source>
        <dbReference type="ARBA" id="ARBA00022679"/>
    </source>
</evidence>
<feature type="compositionally biased region" description="Low complexity" evidence="9">
    <location>
        <begin position="308"/>
        <end position="318"/>
    </location>
</feature>
<comment type="subcellular location">
    <subcellularLocation>
        <location evidence="1">Membrane</location>
        <topology evidence="1">Single-pass type I membrane protein</topology>
    </subcellularLocation>
</comment>
<accession>A0ABP9HSJ3</accession>
<dbReference type="EC" id="2.7.11.1" evidence="2"/>
<dbReference type="InterPro" id="IPR013222">
    <property type="entry name" value="Glyco_hyd_98_carb-bd"/>
</dbReference>
<evidence type="ECO:0000256" key="7">
    <source>
        <dbReference type="ARBA" id="ARBA00022840"/>
    </source>
</evidence>
<feature type="compositionally biased region" description="Low complexity" evidence="9">
    <location>
        <begin position="363"/>
        <end position="380"/>
    </location>
</feature>
<dbReference type="InterPro" id="IPR011009">
    <property type="entry name" value="Kinase-like_dom_sf"/>
</dbReference>
<organism evidence="11 12">
    <name type="scientific">Streptomyces hyderabadensis</name>
    <dbReference type="NCBI Taxonomy" id="598549"/>
    <lineage>
        <taxon>Bacteria</taxon>
        <taxon>Bacillati</taxon>
        <taxon>Actinomycetota</taxon>
        <taxon>Actinomycetes</taxon>
        <taxon>Kitasatosporales</taxon>
        <taxon>Streptomycetaceae</taxon>
        <taxon>Streptomyces</taxon>
    </lineage>
</organism>
<keyword evidence="5" id="KW-0547">Nucleotide-binding</keyword>
<gene>
    <name evidence="11" type="ORF">GCM10023257_13650</name>
</gene>
<evidence type="ECO:0000256" key="6">
    <source>
        <dbReference type="ARBA" id="ARBA00022777"/>
    </source>
</evidence>
<dbReference type="InterPro" id="IPR008979">
    <property type="entry name" value="Galactose-bd-like_sf"/>
</dbReference>
<keyword evidence="4" id="KW-0808">Transferase</keyword>
<dbReference type="PROSITE" id="PS00109">
    <property type="entry name" value="PROTEIN_KINASE_TYR"/>
    <property type="match status" value="1"/>
</dbReference>
<feature type="region of interest" description="Disordered" evidence="9">
    <location>
        <begin position="445"/>
        <end position="502"/>
    </location>
</feature>
<dbReference type="Gene3D" id="2.60.120.1060">
    <property type="entry name" value="NPCBM/NEW2 domain"/>
    <property type="match status" value="1"/>
</dbReference>
<dbReference type="SUPFAM" id="SSF56112">
    <property type="entry name" value="Protein kinase-like (PK-like)"/>
    <property type="match status" value="1"/>
</dbReference>
<dbReference type="Pfam" id="PF00069">
    <property type="entry name" value="Pkinase"/>
    <property type="match status" value="1"/>
</dbReference>
<feature type="compositionally biased region" description="Low complexity" evidence="9">
    <location>
        <begin position="329"/>
        <end position="355"/>
    </location>
</feature>
<name>A0ABP9HSJ3_9ACTN</name>
<evidence type="ECO:0000313" key="12">
    <source>
        <dbReference type="Proteomes" id="UP001500610"/>
    </source>
</evidence>
<evidence type="ECO:0000256" key="1">
    <source>
        <dbReference type="ARBA" id="ARBA00004479"/>
    </source>
</evidence>
<protein>
    <recommendedName>
        <fullName evidence="2">non-specific serine/threonine protein kinase</fullName>
        <ecNumber evidence="2">2.7.11.1</ecNumber>
    </recommendedName>
</protein>
<evidence type="ECO:0000256" key="8">
    <source>
        <dbReference type="ARBA" id="ARBA00023170"/>
    </source>
</evidence>
<keyword evidence="6" id="KW-0418">Kinase</keyword>
<dbReference type="Proteomes" id="UP001500610">
    <property type="component" value="Unassembled WGS sequence"/>
</dbReference>
<feature type="compositionally biased region" description="Pro residues" evidence="9">
    <location>
        <begin position="319"/>
        <end position="328"/>
    </location>
</feature>
<proteinExistence type="predicted"/>
<evidence type="ECO:0000256" key="5">
    <source>
        <dbReference type="ARBA" id="ARBA00022741"/>
    </source>
</evidence>